<accession>A0ABX8D3P9</accession>
<sequence length="128" mass="13957">MDDLVSRFKGWLQRAGFASSWQMGSSSCSSRSEGVCDLVHAFYGLGGAGGEALRPPVDEYFVWGTPLSQKQLYELLWVDAARGAMSDGLFCPCFKTLGDIAVSLDEVCQGIAYEKFQGVIEACARKQK</sequence>
<dbReference type="RefSeq" id="WP_207339258.1">
    <property type="nucleotide sequence ID" value="NZ_CP074405.1"/>
</dbReference>
<proteinExistence type="predicted"/>
<dbReference type="PROSITE" id="PS51257">
    <property type="entry name" value="PROKAR_LIPOPROTEIN"/>
    <property type="match status" value="1"/>
</dbReference>
<name>A0ABX8D3P9_9CELL</name>
<keyword evidence="2" id="KW-1185">Reference proteome</keyword>
<dbReference type="Proteomes" id="UP000677804">
    <property type="component" value="Chromosome"/>
</dbReference>
<evidence type="ECO:0000313" key="2">
    <source>
        <dbReference type="Proteomes" id="UP000677804"/>
    </source>
</evidence>
<protein>
    <submittedName>
        <fullName evidence="1">Uncharacterized protein</fullName>
    </submittedName>
</protein>
<gene>
    <name evidence="1" type="ORF">KG103_14640</name>
</gene>
<organism evidence="1 2">
    <name type="scientific">Cellulomonas wangleii</name>
    <dbReference type="NCBI Taxonomy" id="2816956"/>
    <lineage>
        <taxon>Bacteria</taxon>
        <taxon>Bacillati</taxon>
        <taxon>Actinomycetota</taxon>
        <taxon>Actinomycetes</taxon>
        <taxon>Micrococcales</taxon>
        <taxon>Cellulomonadaceae</taxon>
        <taxon>Cellulomonas</taxon>
    </lineage>
</organism>
<reference evidence="1 2" key="1">
    <citation type="submission" date="2021-05" db="EMBL/GenBank/DDBJ databases">
        <title>Novel species in genus Cellulomonas.</title>
        <authorList>
            <person name="Zhang G."/>
        </authorList>
    </citation>
    <scope>NUCLEOTIDE SEQUENCE [LARGE SCALE GENOMIC DNA]</scope>
    <source>
        <strain evidence="2">zg-ZUI222</strain>
    </source>
</reference>
<dbReference type="EMBL" id="CP074405">
    <property type="protein sequence ID" value="QVI61681.1"/>
    <property type="molecule type" value="Genomic_DNA"/>
</dbReference>
<evidence type="ECO:0000313" key="1">
    <source>
        <dbReference type="EMBL" id="QVI61681.1"/>
    </source>
</evidence>